<gene>
    <name evidence="1" type="ORF">NEZAVI_LOCUS10200</name>
</gene>
<organism evidence="1 2">
    <name type="scientific">Nezara viridula</name>
    <name type="common">Southern green stink bug</name>
    <name type="synonym">Cimex viridulus</name>
    <dbReference type="NCBI Taxonomy" id="85310"/>
    <lineage>
        <taxon>Eukaryota</taxon>
        <taxon>Metazoa</taxon>
        <taxon>Ecdysozoa</taxon>
        <taxon>Arthropoda</taxon>
        <taxon>Hexapoda</taxon>
        <taxon>Insecta</taxon>
        <taxon>Pterygota</taxon>
        <taxon>Neoptera</taxon>
        <taxon>Paraneoptera</taxon>
        <taxon>Hemiptera</taxon>
        <taxon>Heteroptera</taxon>
        <taxon>Panheteroptera</taxon>
        <taxon>Pentatomomorpha</taxon>
        <taxon>Pentatomoidea</taxon>
        <taxon>Pentatomidae</taxon>
        <taxon>Pentatominae</taxon>
        <taxon>Nezara</taxon>
    </lineage>
</organism>
<dbReference type="AlphaFoldDB" id="A0A9P0HFH5"/>
<evidence type="ECO:0000313" key="2">
    <source>
        <dbReference type="Proteomes" id="UP001152798"/>
    </source>
</evidence>
<protein>
    <submittedName>
        <fullName evidence="1">Uncharacterized protein</fullName>
    </submittedName>
</protein>
<evidence type="ECO:0000313" key="1">
    <source>
        <dbReference type="EMBL" id="CAH1401114.1"/>
    </source>
</evidence>
<name>A0A9P0HFH5_NEZVI</name>
<dbReference type="Proteomes" id="UP001152798">
    <property type="component" value="Chromosome 5"/>
</dbReference>
<reference evidence="1" key="1">
    <citation type="submission" date="2022-01" db="EMBL/GenBank/DDBJ databases">
        <authorList>
            <person name="King R."/>
        </authorList>
    </citation>
    <scope>NUCLEOTIDE SEQUENCE</scope>
</reference>
<accession>A0A9P0HFH5</accession>
<proteinExistence type="predicted"/>
<sequence>MEGRLLRTLSKLLSSNGSL</sequence>
<keyword evidence="2" id="KW-1185">Reference proteome</keyword>
<dbReference type="EMBL" id="OV725081">
    <property type="protein sequence ID" value="CAH1401114.1"/>
    <property type="molecule type" value="Genomic_DNA"/>
</dbReference>